<proteinExistence type="predicted"/>
<reference evidence="1 2" key="1">
    <citation type="submission" date="2013-05" db="EMBL/GenBank/DDBJ databases">
        <authorList>
            <person name="Richards V.P."/>
            <person name="Durkin S.A.S."/>
            <person name="Kim M."/>
            <person name="Pavinski Bitar P.D."/>
            <person name="Stanhope M.J."/>
            <person name="Town C.D."/>
            <person name="Venter J.C."/>
        </authorList>
    </citation>
    <scope>NUCLEOTIDE SEQUENCE [LARGE SCALE GENOMIC DNA]</scope>
    <source>
        <strain evidence="1 2">LMG 14747</strain>
    </source>
</reference>
<evidence type="ECO:0000313" key="1">
    <source>
        <dbReference type="EMBL" id="ESV54463.1"/>
    </source>
</evidence>
<sequence length="37" mass="4138">MRLEDAYYQGVFLSLEKATAAMIEEGIDKKTARSITS</sequence>
<dbReference type="EMBL" id="ANQC01000060">
    <property type="protein sequence ID" value="ESV54463.1"/>
    <property type="molecule type" value="Genomic_DNA"/>
</dbReference>
<dbReference type="AlphaFoldDB" id="V6Z142"/>
<protein>
    <submittedName>
        <fullName evidence="1">Uncharacterized protein</fullName>
    </submittedName>
</protein>
<gene>
    <name evidence="1" type="ORF">SAG0136_04195</name>
</gene>
<organism evidence="1 2">
    <name type="scientific">Streptococcus agalactiae LMG 14747</name>
    <dbReference type="NCBI Taxonomy" id="1154860"/>
    <lineage>
        <taxon>Bacteria</taxon>
        <taxon>Bacillati</taxon>
        <taxon>Bacillota</taxon>
        <taxon>Bacilli</taxon>
        <taxon>Lactobacillales</taxon>
        <taxon>Streptococcaceae</taxon>
        <taxon>Streptococcus</taxon>
    </lineage>
</organism>
<accession>V6Z142</accession>
<evidence type="ECO:0000313" key="2">
    <source>
        <dbReference type="Proteomes" id="UP000018482"/>
    </source>
</evidence>
<dbReference type="Proteomes" id="UP000018482">
    <property type="component" value="Unassembled WGS sequence"/>
</dbReference>
<name>V6Z142_STRAG</name>
<comment type="caution">
    <text evidence="1">The sequence shown here is derived from an EMBL/GenBank/DDBJ whole genome shotgun (WGS) entry which is preliminary data.</text>
</comment>